<dbReference type="NCBIfam" id="NF006766">
    <property type="entry name" value="PRK09288.1"/>
    <property type="match status" value="1"/>
</dbReference>
<dbReference type="PANTHER" id="PTHR43055:SF1">
    <property type="entry name" value="FORMATE-DEPENDENT PHOSPHORIBOSYLGLYCINAMIDE FORMYLTRANSFERASE"/>
    <property type="match status" value="1"/>
</dbReference>
<gene>
    <name evidence="9" type="ORF">A4G28_16230</name>
</gene>
<proteinExistence type="predicted"/>
<sequence length="455" mass="47561">MTDGLTEGRDELTGKDERPAAGDGAARDDATTALEVPPAATGQPAAAEPEGRPRVLLLGSGELSRELTVALQGFGAEVIAADERPDAPAHRVADQALVVSMTDADELAALFARLHPDFVVTLTDAVSVDALDALQAGPARQAQSDGRYTELVPTARSLRLTRDREGLRKLAADELGLPTAPFWFVGSLAELQAVAAHAGYPLMVKPVAKVSGRERSVVRGPDEIERAWRLAAGDEVAGAHPRVWVETVVDIQVLVTLIVVCSDGPAGPEITFCAPVGYRGADDRGGPDLECWQPQQLSTAAHDAARSIAARIVKALGGRGVFSVELMVNGDEVYFADVTAWPGDSAWVTLCSQRLSAFELQARAVMGLGVDTLMVSPGAARVVGPGRADAGVAPSAETLMAALSVPESDVRVFTSAHPGRPRKLGVALATAADVGTARGRARDVADRLSMRDSGK</sequence>
<dbReference type="SUPFAM" id="SSF52440">
    <property type="entry name" value="PreATP-grasp domain"/>
    <property type="match status" value="1"/>
</dbReference>
<evidence type="ECO:0000256" key="3">
    <source>
        <dbReference type="ARBA" id="ARBA00022755"/>
    </source>
</evidence>
<dbReference type="InterPro" id="IPR054350">
    <property type="entry name" value="PurT/PurK_preATP-grasp"/>
</dbReference>
<dbReference type="InterPro" id="IPR011761">
    <property type="entry name" value="ATP-grasp"/>
</dbReference>
<keyword evidence="2 6" id="KW-0547">Nucleotide-binding</keyword>
<reference evidence="10" key="1">
    <citation type="submission" date="2016-04" db="EMBL/GenBank/DDBJ databases">
        <authorList>
            <person name="Strapagiel D."/>
            <person name="Borowka P."/>
            <person name="Marciniak B."/>
            <person name="Bakula Z."/>
            <person name="Van Ingen J."/>
            <person name="Safianowska A."/>
            <person name="Dziadek J."/>
            <person name="Jagielski T."/>
        </authorList>
    </citation>
    <scope>NUCLEOTIDE SEQUENCE [LARGE SCALE GENOMIC DNA]</scope>
    <source>
        <strain evidence="10">1010001458</strain>
    </source>
</reference>
<dbReference type="GO" id="GO:0016740">
    <property type="term" value="F:transferase activity"/>
    <property type="evidence" value="ECO:0007669"/>
    <property type="project" value="UniProtKB-KW"/>
</dbReference>
<dbReference type="Pfam" id="PF21244">
    <property type="entry name" value="PurT_C"/>
    <property type="match status" value="1"/>
</dbReference>
<keyword evidence="4 6" id="KW-0067">ATP-binding</keyword>
<evidence type="ECO:0000256" key="1">
    <source>
        <dbReference type="ARBA" id="ARBA00022598"/>
    </source>
</evidence>
<dbReference type="GO" id="GO:0006164">
    <property type="term" value="P:purine nucleotide biosynthetic process"/>
    <property type="evidence" value="ECO:0007669"/>
    <property type="project" value="UniProtKB-KW"/>
</dbReference>
<dbReference type="PANTHER" id="PTHR43055">
    <property type="entry name" value="FORMATE-DEPENDENT PHOSPHORIBOSYLGLYCINAMIDE FORMYLTRANSFERASE"/>
    <property type="match status" value="1"/>
</dbReference>
<dbReference type="PROSITE" id="PS50975">
    <property type="entry name" value="ATP_GRASP"/>
    <property type="match status" value="1"/>
</dbReference>
<accession>A0A162DEU7</accession>
<dbReference type="EMBL" id="LWCI01000044">
    <property type="protein sequence ID" value="KZS66614.1"/>
    <property type="molecule type" value="Genomic_DNA"/>
</dbReference>
<dbReference type="InterPro" id="IPR048740">
    <property type="entry name" value="PurT_C"/>
</dbReference>
<evidence type="ECO:0000256" key="2">
    <source>
        <dbReference type="ARBA" id="ARBA00022741"/>
    </source>
</evidence>
<protein>
    <submittedName>
        <fullName evidence="9">Phosphoribosylglycinamide formyltransferase 2</fullName>
    </submittedName>
</protein>
<dbReference type="Pfam" id="PF22660">
    <property type="entry name" value="RS_preATP-grasp-like"/>
    <property type="match status" value="1"/>
</dbReference>
<keyword evidence="9" id="KW-0808">Transferase</keyword>
<dbReference type="RefSeq" id="WP_075509498.1">
    <property type="nucleotide sequence ID" value="NZ_CP089224.1"/>
</dbReference>
<comment type="caution">
    <text evidence="9">The sequence shown here is derived from an EMBL/GenBank/DDBJ whole genome shotgun (WGS) entry which is preliminary data.</text>
</comment>
<evidence type="ECO:0000256" key="6">
    <source>
        <dbReference type="PROSITE-ProRule" id="PRU00409"/>
    </source>
</evidence>
<keyword evidence="10" id="KW-1185">Reference proteome</keyword>
<keyword evidence="3" id="KW-0658">Purine biosynthesis</keyword>
<dbReference type="InterPro" id="IPR013815">
    <property type="entry name" value="ATP_grasp_subdomain_1"/>
</dbReference>
<comment type="pathway">
    <text evidence="5">Purine metabolism.</text>
</comment>
<feature type="compositionally biased region" description="Basic and acidic residues" evidence="7">
    <location>
        <begin position="1"/>
        <end position="30"/>
    </location>
</feature>
<evidence type="ECO:0000256" key="5">
    <source>
        <dbReference type="ARBA" id="ARBA00025704"/>
    </source>
</evidence>
<dbReference type="GO" id="GO:0005829">
    <property type="term" value="C:cytosol"/>
    <property type="evidence" value="ECO:0007669"/>
    <property type="project" value="TreeGrafter"/>
</dbReference>
<name>A0A162DEU7_9MYCO</name>
<dbReference type="Proteomes" id="UP000077342">
    <property type="component" value="Unassembled WGS sequence"/>
</dbReference>
<evidence type="ECO:0000259" key="8">
    <source>
        <dbReference type="PROSITE" id="PS50975"/>
    </source>
</evidence>
<dbReference type="InterPro" id="IPR016185">
    <property type="entry name" value="PreATP-grasp_dom_sf"/>
</dbReference>
<dbReference type="GO" id="GO:0016874">
    <property type="term" value="F:ligase activity"/>
    <property type="evidence" value="ECO:0007669"/>
    <property type="project" value="UniProtKB-KW"/>
</dbReference>
<dbReference type="Gene3D" id="3.30.1490.20">
    <property type="entry name" value="ATP-grasp fold, A domain"/>
    <property type="match status" value="1"/>
</dbReference>
<feature type="region of interest" description="Disordered" evidence="7">
    <location>
        <begin position="1"/>
        <end position="52"/>
    </location>
</feature>
<dbReference type="Gene3D" id="3.30.470.20">
    <property type="entry name" value="ATP-grasp fold, B domain"/>
    <property type="match status" value="1"/>
</dbReference>
<dbReference type="AlphaFoldDB" id="A0A162DEU7"/>
<dbReference type="SUPFAM" id="SSF51246">
    <property type="entry name" value="Rudiment single hybrid motif"/>
    <property type="match status" value="1"/>
</dbReference>
<evidence type="ECO:0000256" key="7">
    <source>
        <dbReference type="SAM" id="MobiDB-lite"/>
    </source>
</evidence>
<dbReference type="InterPro" id="IPR011054">
    <property type="entry name" value="Rudment_hybrid_motif"/>
</dbReference>
<evidence type="ECO:0000313" key="10">
    <source>
        <dbReference type="Proteomes" id="UP000077342"/>
    </source>
</evidence>
<dbReference type="Gene3D" id="3.40.50.20">
    <property type="match status" value="1"/>
</dbReference>
<feature type="domain" description="ATP-grasp" evidence="8">
    <location>
        <begin position="169"/>
        <end position="366"/>
    </location>
</feature>
<keyword evidence="1" id="KW-0436">Ligase</keyword>
<dbReference type="GO" id="GO:0005524">
    <property type="term" value="F:ATP binding"/>
    <property type="evidence" value="ECO:0007669"/>
    <property type="project" value="UniProtKB-UniRule"/>
</dbReference>
<evidence type="ECO:0000256" key="4">
    <source>
        <dbReference type="ARBA" id="ARBA00022840"/>
    </source>
</evidence>
<dbReference type="SUPFAM" id="SSF56059">
    <property type="entry name" value="Glutathione synthetase ATP-binding domain-like"/>
    <property type="match status" value="1"/>
</dbReference>
<evidence type="ECO:0000313" key="9">
    <source>
        <dbReference type="EMBL" id="KZS66614.1"/>
    </source>
</evidence>
<dbReference type="InterPro" id="IPR003135">
    <property type="entry name" value="ATP-grasp_carboxylate-amine"/>
</dbReference>
<organism evidence="9 10">
    <name type="scientific">Mycobacterium ostraviense</name>
    <dbReference type="NCBI Taxonomy" id="2738409"/>
    <lineage>
        <taxon>Bacteria</taxon>
        <taxon>Bacillati</taxon>
        <taxon>Actinomycetota</taxon>
        <taxon>Actinomycetes</taxon>
        <taxon>Mycobacteriales</taxon>
        <taxon>Mycobacteriaceae</taxon>
        <taxon>Mycobacterium</taxon>
    </lineage>
</organism>
<dbReference type="Pfam" id="PF02222">
    <property type="entry name" value="ATP-grasp"/>
    <property type="match status" value="1"/>
</dbReference>
<dbReference type="GO" id="GO:0046872">
    <property type="term" value="F:metal ion binding"/>
    <property type="evidence" value="ECO:0007669"/>
    <property type="project" value="InterPro"/>
</dbReference>